<evidence type="ECO:0000256" key="1">
    <source>
        <dbReference type="SAM" id="MobiDB-lite"/>
    </source>
</evidence>
<protein>
    <recommendedName>
        <fullName evidence="2">DUF6604 domain-containing protein</fullName>
    </recommendedName>
</protein>
<accession>M2MP99</accession>
<feature type="domain" description="DUF6604" evidence="2">
    <location>
        <begin position="17"/>
        <end position="258"/>
    </location>
</feature>
<dbReference type="PANTHER" id="PTHR38795:SF1">
    <property type="entry name" value="DUF6604 DOMAIN-CONTAINING PROTEIN"/>
    <property type="match status" value="1"/>
</dbReference>
<dbReference type="OrthoDB" id="3650889at2759"/>
<gene>
    <name evidence="3" type="ORF">BAUCODRAFT_235264</name>
</gene>
<evidence type="ECO:0000313" key="4">
    <source>
        <dbReference type="Proteomes" id="UP000011761"/>
    </source>
</evidence>
<keyword evidence="4" id="KW-1185">Reference proteome</keyword>
<dbReference type="GeneID" id="19110045"/>
<sequence length="924" mass="103418">MAAPSPSIPHIAGRYALYKEGTARIAEWIKATSRSCGALTRSSSPQKLTTGDLTRYANAIACTLPAVNIPGSIIEDLREVISSRQVCAEWYTAQQTTQTKDRDVDIASHRSHRHFIDVLQGVLDVLQEARKRKQRVRGARGGNSASPEKRPATANGATSARFAQLELHEPSEDQLITETPTGFVDSSAASTVIAETLNVDAFAEQQYALWCFLTDCSDIRAIIRQTWQDFETGHLSFCAASMTTDVAFGIMRRADDELSSLYPEFGDADEVLELLDADLYLFHDSPRYLTHRMNTSETPLTTLDMLLCPQAHHLLWASVVYQQHISRPEDEGDSLHQRPKRAGRKLVKPRAAETTRTAHHLAQLKDPRIVTNESQFCPIEIAAYASYHPFAKKLVSIFPEMLRHLKTSHHSSLKADVLDVNNFDEFLRGMQELSGGLRRRMWLTFACQTFMDNYDITSKRPNIGLYELQRAVARLDAIDASHTRKFTTLSTIMASSQLLVERCRFTCLRMSCPVKSDENFSFGSDCDWLDGSTTWWPTTVYGTLPTLIGTTINTLQLHAVSTGIWISNLKYGALAMAHLYSAMRHYRLLDVEWTDMDCFIERQNSHCAFIDKLDETVGSAAVARRFCIAVGAPTTLATHRCNSDTFFKQASAGRKSSIRLLPGSKLLRPLFDRISIDNAAGFSRGELLDVVLRGLCDVSQGSTSSAYSRLRSSNSPRSAQVTGSQLLLTFRDAFIESEPELYVDHASLWNRCIDLFAEMRVAQHPFPETVARLMDGHPWFATMDLLYEAQLCSDLQLPVEQSSLGRVARYLRSYIVVHGNDFTAAAGRLTSGHISRHLHPMLSPEAYDEVLEPPDASQYANTMEKIRNLYDILELNTPNPLTGASMEAERSDDMQLPPEIQGDVKAVYAARKKSGGRRLLRSRK</sequence>
<dbReference type="RefSeq" id="XP_007679514.1">
    <property type="nucleotide sequence ID" value="XM_007681324.1"/>
</dbReference>
<dbReference type="Proteomes" id="UP000011761">
    <property type="component" value="Unassembled WGS sequence"/>
</dbReference>
<dbReference type="Pfam" id="PF20253">
    <property type="entry name" value="DUF6604"/>
    <property type="match status" value="1"/>
</dbReference>
<dbReference type="OMA" id="TICESQT"/>
<dbReference type="AlphaFoldDB" id="M2MP99"/>
<dbReference type="STRING" id="717646.M2MP99"/>
<dbReference type="KEGG" id="bcom:BAUCODRAFT_235264"/>
<organism evidence="3 4">
    <name type="scientific">Baudoinia panamericana (strain UAMH 10762)</name>
    <name type="common">Angels' share fungus</name>
    <name type="synonym">Baudoinia compniacensis (strain UAMH 10762)</name>
    <dbReference type="NCBI Taxonomy" id="717646"/>
    <lineage>
        <taxon>Eukaryota</taxon>
        <taxon>Fungi</taxon>
        <taxon>Dikarya</taxon>
        <taxon>Ascomycota</taxon>
        <taxon>Pezizomycotina</taxon>
        <taxon>Dothideomycetes</taxon>
        <taxon>Dothideomycetidae</taxon>
        <taxon>Mycosphaerellales</taxon>
        <taxon>Teratosphaeriaceae</taxon>
        <taxon>Baudoinia</taxon>
    </lineage>
</organism>
<evidence type="ECO:0000313" key="3">
    <source>
        <dbReference type="EMBL" id="EMC93298.1"/>
    </source>
</evidence>
<dbReference type="PANTHER" id="PTHR38795">
    <property type="entry name" value="DUF6604 DOMAIN-CONTAINING PROTEIN"/>
    <property type="match status" value="1"/>
</dbReference>
<dbReference type="eggNOG" id="ENOG502RKKT">
    <property type="taxonomic scope" value="Eukaryota"/>
</dbReference>
<feature type="region of interest" description="Disordered" evidence="1">
    <location>
        <begin position="133"/>
        <end position="156"/>
    </location>
</feature>
<feature type="region of interest" description="Disordered" evidence="1">
    <location>
        <begin position="881"/>
        <end position="901"/>
    </location>
</feature>
<name>M2MP99_BAUPA</name>
<dbReference type="HOGENOM" id="CLU_327921_0_0_1"/>
<dbReference type="EMBL" id="KB445560">
    <property type="protein sequence ID" value="EMC93298.1"/>
    <property type="molecule type" value="Genomic_DNA"/>
</dbReference>
<dbReference type="InterPro" id="IPR046539">
    <property type="entry name" value="DUF6604"/>
</dbReference>
<reference evidence="3 4" key="1">
    <citation type="journal article" date="2012" name="PLoS Pathog.">
        <title>Diverse lifestyles and strategies of plant pathogenesis encoded in the genomes of eighteen Dothideomycetes fungi.</title>
        <authorList>
            <person name="Ohm R.A."/>
            <person name="Feau N."/>
            <person name="Henrissat B."/>
            <person name="Schoch C.L."/>
            <person name="Horwitz B.A."/>
            <person name="Barry K.W."/>
            <person name="Condon B.J."/>
            <person name="Copeland A.C."/>
            <person name="Dhillon B."/>
            <person name="Glaser F."/>
            <person name="Hesse C.N."/>
            <person name="Kosti I."/>
            <person name="LaButti K."/>
            <person name="Lindquist E.A."/>
            <person name="Lucas S."/>
            <person name="Salamov A.A."/>
            <person name="Bradshaw R.E."/>
            <person name="Ciuffetti L."/>
            <person name="Hamelin R.C."/>
            <person name="Kema G.H.J."/>
            <person name="Lawrence C."/>
            <person name="Scott J.A."/>
            <person name="Spatafora J.W."/>
            <person name="Turgeon B.G."/>
            <person name="de Wit P.J.G.M."/>
            <person name="Zhong S."/>
            <person name="Goodwin S.B."/>
            <person name="Grigoriev I.V."/>
        </authorList>
    </citation>
    <scope>NUCLEOTIDE SEQUENCE [LARGE SCALE GENOMIC DNA]</scope>
    <source>
        <strain evidence="3 4">UAMH 10762</strain>
    </source>
</reference>
<evidence type="ECO:0000259" key="2">
    <source>
        <dbReference type="Pfam" id="PF20253"/>
    </source>
</evidence>
<proteinExistence type="predicted"/>